<dbReference type="CDD" id="cd00063">
    <property type="entry name" value="FN3"/>
    <property type="match status" value="1"/>
</dbReference>
<feature type="compositionally biased region" description="Basic and acidic residues" evidence="2">
    <location>
        <begin position="1363"/>
        <end position="1388"/>
    </location>
</feature>
<feature type="compositionally biased region" description="Basic and acidic residues" evidence="2">
    <location>
        <begin position="1461"/>
        <end position="1472"/>
    </location>
</feature>
<dbReference type="InterPro" id="IPR036116">
    <property type="entry name" value="FN3_sf"/>
</dbReference>
<feature type="region of interest" description="Disordered" evidence="2">
    <location>
        <begin position="1445"/>
        <end position="1482"/>
    </location>
</feature>
<dbReference type="InterPro" id="IPR027912">
    <property type="entry name" value="CFAP54"/>
</dbReference>
<dbReference type="EMBL" id="HBEO01002087">
    <property type="protein sequence ID" value="CAD8467674.1"/>
    <property type="molecule type" value="Transcribed_RNA"/>
</dbReference>
<evidence type="ECO:0000259" key="3">
    <source>
        <dbReference type="PROSITE" id="PS50853"/>
    </source>
</evidence>
<dbReference type="SUPFAM" id="SSF49265">
    <property type="entry name" value="Fibronectin type III"/>
    <property type="match status" value="1"/>
</dbReference>
<feature type="compositionally biased region" description="Basic and acidic residues" evidence="2">
    <location>
        <begin position="1330"/>
        <end position="1349"/>
    </location>
</feature>
<proteinExistence type="predicted"/>
<dbReference type="InterPro" id="IPR003961">
    <property type="entry name" value="FN3_dom"/>
</dbReference>
<dbReference type="Gene3D" id="2.60.40.10">
    <property type="entry name" value="Immunoglobulins"/>
    <property type="match status" value="1"/>
</dbReference>
<evidence type="ECO:0000313" key="4">
    <source>
        <dbReference type="EMBL" id="CAD8467674.1"/>
    </source>
</evidence>
<feature type="compositionally biased region" description="Acidic residues" evidence="2">
    <location>
        <begin position="1445"/>
        <end position="1456"/>
    </location>
</feature>
<evidence type="ECO:0000256" key="2">
    <source>
        <dbReference type="SAM" id="MobiDB-lite"/>
    </source>
</evidence>
<dbReference type="InterPro" id="IPR019734">
    <property type="entry name" value="TPR_rpt"/>
</dbReference>
<dbReference type="GO" id="GO:0060271">
    <property type="term" value="P:cilium assembly"/>
    <property type="evidence" value="ECO:0007669"/>
    <property type="project" value="TreeGrafter"/>
</dbReference>
<evidence type="ECO:0000256" key="1">
    <source>
        <dbReference type="SAM" id="Coils"/>
    </source>
</evidence>
<dbReference type="PANTHER" id="PTHR33487">
    <property type="entry name" value="CILIA- AND FLAGELLA-ASSOCIATED PROTEIN 54"/>
    <property type="match status" value="1"/>
</dbReference>
<reference evidence="4" key="1">
    <citation type="submission" date="2021-01" db="EMBL/GenBank/DDBJ databases">
        <authorList>
            <person name="Corre E."/>
            <person name="Pelletier E."/>
            <person name="Niang G."/>
            <person name="Scheremetjew M."/>
            <person name="Finn R."/>
            <person name="Kale V."/>
            <person name="Holt S."/>
            <person name="Cochrane G."/>
            <person name="Meng A."/>
            <person name="Brown T."/>
            <person name="Cohen L."/>
        </authorList>
    </citation>
    <scope>NUCLEOTIDE SEQUENCE</scope>
    <source>
        <strain evidence="4">CCMP325</strain>
    </source>
</reference>
<accession>A0A7S0DWM5</accession>
<gene>
    <name evidence="4" type="ORF">HPHI1048_LOCUS1508</name>
</gene>
<name>A0A7S0DWM5_9CRYP</name>
<dbReference type="PANTHER" id="PTHR33487:SF1">
    <property type="entry name" value="CILIA- AND FLAGELLA-ASSOCIATED PROTEIN 54"/>
    <property type="match status" value="1"/>
</dbReference>
<dbReference type="SMART" id="SM00028">
    <property type="entry name" value="TPR"/>
    <property type="match status" value="2"/>
</dbReference>
<dbReference type="Pfam" id="PF14858">
    <property type="entry name" value="CFAP54_N"/>
    <property type="match status" value="1"/>
</dbReference>
<feature type="region of interest" description="Disordered" evidence="2">
    <location>
        <begin position="852"/>
        <end position="871"/>
    </location>
</feature>
<keyword evidence="1" id="KW-0175">Coiled coil</keyword>
<dbReference type="InterPro" id="IPR013783">
    <property type="entry name" value="Ig-like_fold"/>
</dbReference>
<feature type="coiled-coil region" evidence="1">
    <location>
        <begin position="1676"/>
        <end position="1734"/>
    </location>
</feature>
<feature type="domain" description="Fibronectin type-III" evidence="3">
    <location>
        <begin position="867"/>
        <end position="976"/>
    </location>
</feature>
<feature type="region of interest" description="Disordered" evidence="2">
    <location>
        <begin position="530"/>
        <end position="614"/>
    </location>
</feature>
<dbReference type="PROSITE" id="PS50853">
    <property type="entry name" value="FN3"/>
    <property type="match status" value="1"/>
</dbReference>
<sequence>MQHQQGNNLSLTVLKTLNEFDKEISVLTKLFRKQNGLVSNVNKSSSREHSHSVLYLKAVGVIEAYRPPRLPAEVFYPRLVKFGDEFSKVQEYRLASASCYQKYLKMSDLLSGIRPESNYSEQISLSVRSKFGVISCSFYLLMESDPQLCKLESVRSILRLLDEARTLCEQVSEWKEAYWLVYNSTITIFTLCRPLLTFGYCSVAIEYLLFASLSMEAQVPLNQAKYLSWRVRLYTAVCYAYEEEKMRDEALQWAERGLAEVKKLQQIEDIDPVPPPASIRRMISSAEAKMMTCVYRCKATDGETVVNELLGVLSNSLPETTIAVIEMLRSTERRTIRHLPPTEEEATKVATLNALHNHMRHVLDTITRFGMDGGGNGVAQDEAPISEEQYQKVCQEVSVDMTIELMKFAYNFELKDVFESFLKVCEQRSQHETCSGLQLAQIRLLRALSSLEHPQPSESGAAIELPPNTQQHEKVWRKLSGLATVTSVLNELPIETSELSSNNLDGADLFADAALLAWNHVNSLLQLADSTDPEDMEEPPPIPRPAEQTGTVKFQPASEKGEDHQAEDGTEEVEVQPGDQQGEKEDEGAAETEKATEGAEEAVTEPQPRRPVLGPSLRQLATDILRGISKTLGWVRFDDAVLVANLCLRLANLFEKRNRREDAVNALQQGIEMLYRTRTELLLINQPSGTDWTDLHALPSIRISTDFRGTDYKALTALEQALAYLQVDLLHALYRNILHMAIDDYRKVYAAREASHAHSRLQRTKDQNILGTKSRKQINEEIRQAKADKLRPLVPPPSREQEILAACNKNCYEKAIVLIEMARLHRKSAEREQLLLQAIEFLEQASLEEERLEKQVRKGPSSQRTRVPPPPRLLMRSATQMILTADAWMQTKGDERTVFSYALYCKEEGSGVAVSLNNVECHGSGIPRGAGESFRVTGLQPNETYVFAVAALDEGGRAIEGIGETSLPVAAVLPLPLLQIWSHIALSAWEMGLTKIGISSSRKLYHVFVHEGPLVRSWEQSALSQDTLVFEALDRAPPPLLRSFAIVLSNLAHCSLSKLAGDPSKEEQTASLDEDRLRLRACKKVIMGIYVSMSIRDESLACRAVMQLYHAVIPLLKKKTKHDSIGQTLLLAWTAVRMMTSRLQETHAEGHQHETQLSVVSVSVRRVMSCLKYSLLQFVSDLQEPELMKEIVLSEVSQQLWLRSQSDASLSREDQALWEYLLVLEPVREKLVELKDKVTSAEVTIYPLLVGNPEAAKEAISEDEARFLELTYRVVHQAMAEKKLESLKQWIQEAFTRAQEERKKFVSSAPVAPERTPLPPLDPTEDEMKEEQADKEEERADSARQKDLELQFLTPSEAEVEEWEQKKNSRKEREDRRRENAESRLASRREAAANRIAKLLLARIRFCREHRQVRRLLKDHVPWLAALRFEHGQVLYDECMRLESEDTELDDKDEETPGTSAKDEQGEGEGKADVQALDPSDPAYVKKPNLPRHLRGPFAALKSFTQAVNLASRGKIWTLMLNSCMQSLNVVKEFFSDEDSRVYISHLLREIAESIVKMITEQDNLCRGVPSTDLTFTEKQAFMPPHNLRSYRFSDGVIYRVYGGILTAGDVFDVNAVSRLLIVCLESLMISERWVAIINIISQLHLLINNMENLMDKLVKLMLTACKQVLQANEETNRLRVLLSEKNNRLNHLKKETGPKGRLAEGLRTKAKERSQAMKDIEDITAEISDLTDRISSLRFVAIQKLPGGDVTIRAIYDDWVKIQSDIGRDKSKHAIELERCRMALKSFMREERLKRSKNVRKKNTEEVPPNDAEQKDTANENGEAEVPETSSTPSDRVRLDEEAEKDAESKVKAGAIEQQYGRCISTLREKREKELLPLALQEYGEILYFCGKTREAGLAWNDALDSIFTIMNVGRHWRDLVPPLLLTNPPAKAKSSPILNTYGLNNILLATVLCFKLSSLTYRLDLHMQLEYSLFAAHLIALTFSCGLPHPARAREFADYTPRELTISDPFADDSSMCDAATLADASSFCCQVLFEYKFYLQVLPLASFYQWLAKEKIKDPASYANACAWKARACVHVGAMPEAINLLVNAFTGVGLPSVLSAGQSSSPGDSPLSFLKSAFKVDELQSYPQNDKEIRMLAELKLSNNLQSLYPDTVKFVLELVKIELIVTFCGLRPFWPQQEESLLELCSLSEELLADLRQVYMSHLPGAEGSGESQGEDLTTSSVNQALSFTAECDLIKCELMMNRGLYSSALDITSQLCKLLDKKETTQTFLTKISIDPKVWLRIRSVRCEALFKQSRWTFLRQECNRVLQEMARLNDQVILRDVMTYQAMQDLHQGKVDLCLATLEEIVNKATKLAYADLGLAKLYASLADVQRELGQMKPALQSIRLAEAIMHDHFASLGLAEVRNKYTRGAFELVKVKILRADLEMEAHDLDKNTLDATVQLCNEAETLMSGLSYVSDRTIFKLHFLRARAKRHLFSLDSGQFTWGGICKSDEAEGEARDELGQPTLYDDIISDLKSALLHASRDSFDFDRIRSILLEAVTLNGALIASSNQQTYLRRSIRLLKLACEISARNHTLQALLKEESQGSGEDPPAFLVKELEESLDERKRSPSYWAYENEHAEERQLRGMIYFLLSQVKEQRFYLFDNDHAGLRISKIHNYLIKSFPPYADACAPIEEDQLLQEQAPEEGLVVLQWYKTANGIKHDTKDTISLLCAICPGTEQTSKECYVLSVQVDNNWARAFSQQIALARWQRDEDDLGPGPARSEWEVSVYPSLGRLELQGEEADARKKSDLDHLMVLTNKDIRVNVGGYLPETENPSGEESNSFTVHDIDVVDNWFNGPGVAMTNERMSTIFAYTLRSKIDEHVRRIKT</sequence>
<feature type="compositionally biased region" description="Basic and acidic residues" evidence="2">
    <location>
        <begin position="1836"/>
        <end position="1852"/>
    </location>
</feature>
<protein>
    <recommendedName>
        <fullName evidence="3">Fibronectin type-III domain-containing protein</fullName>
    </recommendedName>
</protein>
<feature type="region of interest" description="Disordered" evidence="2">
    <location>
        <begin position="1304"/>
        <end position="1388"/>
    </location>
</feature>
<organism evidence="4">
    <name type="scientific">Hanusia phi</name>
    <dbReference type="NCBI Taxonomy" id="3032"/>
    <lineage>
        <taxon>Eukaryota</taxon>
        <taxon>Cryptophyceae</taxon>
        <taxon>Pyrenomonadales</taxon>
        <taxon>Geminigeraceae</taxon>
        <taxon>Hanusia</taxon>
    </lineage>
</organism>
<feature type="region of interest" description="Disordered" evidence="2">
    <location>
        <begin position="1795"/>
        <end position="1852"/>
    </location>
</feature>